<dbReference type="OrthoDB" id="6078110at2759"/>
<protein>
    <recommendedName>
        <fullName evidence="5">Retrotransposon gag domain-containing protein</fullName>
    </recommendedName>
</protein>
<dbReference type="EMBL" id="AMQN01033862">
    <property type="status" value="NOT_ANNOTATED_CDS"/>
    <property type="molecule type" value="Genomic_DNA"/>
</dbReference>
<accession>R7TP60</accession>
<dbReference type="EMBL" id="AMQN01013154">
    <property type="status" value="NOT_ANNOTATED_CDS"/>
    <property type="molecule type" value="Genomic_DNA"/>
</dbReference>
<dbReference type="Proteomes" id="UP000014760">
    <property type="component" value="Unassembled WGS sequence"/>
</dbReference>
<organism evidence="2">
    <name type="scientific">Capitella teleta</name>
    <name type="common">Polychaete worm</name>
    <dbReference type="NCBI Taxonomy" id="283909"/>
    <lineage>
        <taxon>Eukaryota</taxon>
        <taxon>Metazoa</taxon>
        <taxon>Spiralia</taxon>
        <taxon>Lophotrochozoa</taxon>
        <taxon>Annelida</taxon>
        <taxon>Polychaeta</taxon>
        <taxon>Sedentaria</taxon>
        <taxon>Scolecida</taxon>
        <taxon>Capitellidae</taxon>
        <taxon>Capitella</taxon>
    </lineage>
</organism>
<proteinExistence type="predicted"/>
<dbReference type="AlphaFoldDB" id="R7TP60"/>
<dbReference type="EnsemblMetazoa" id="CapteT114262">
    <property type="protein sequence ID" value="CapteP114262"/>
    <property type="gene ID" value="CapteG114262"/>
</dbReference>
<reference evidence="4" key="1">
    <citation type="submission" date="2012-12" db="EMBL/GenBank/DDBJ databases">
        <authorList>
            <person name="Hellsten U."/>
            <person name="Grimwood J."/>
            <person name="Chapman J.A."/>
            <person name="Shapiro H."/>
            <person name="Aerts A."/>
            <person name="Otillar R.P."/>
            <person name="Terry A.Y."/>
            <person name="Boore J.L."/>
            <person name="Simakov O."/>
            <person name="Marletaz F."/>
            <person name="Cho S.-J."/>
            <person name="Edsinger-Gonzales E."/>
            <person name="Havlak P."/>
            <person name="Kuo D.-H."/>
            <person name="Larsson T."/>
            <person name="Lv J."/>
            <person name="Arendt D."/>
            <person name="Savage R."/>
            <person name="Osoegawa K."/>
            <person name="de Jong P."/>
            <person name="Lindberg D.R."/>
            <person name="Seaver E.C."/>
            <person name="Weisblat D.A."/>
            <person name="Putnam N.H."/>
            <person name="Grigoriev I.V."/>
            <person name="Rokhsar D.S."/>
        </authorList>
    </citation>
    <scope>NUCLEOTIDE SEQUENCE</scope>
    <source>
        <strain evidence="4">I ESC-2004</strain>
    </source>
</reference>
<evidence type="ECO:0000313" key="3">
    <source>
        <dbReference type="EnsemblMetazoa" id="CapteP114262"/>
    </source>
</evidence>
<evidence type="ECO:0008006" key="5">
    <source>
        <dbReference type="Google" id="ProtNLM"/>
    </source>
</evidence>
<dbReference type="PANTHER" id="PTHR33198:SF20">
    <property type="entry name" value="RETROTRANSPOSON GAG DOMAIN-CONTAINING PROTEIN"/>
    <property type="match status" value="1"/>
</dbReference>
<dbReference type="EMBL" id="KB309995">
    <property type="protein sequence ID" value="ELT92820.1"/>
    <property type="molecule type" value="Genomic_DNA"/>
</dbReference>
<dbReference type="STRING" id="283909.R7TP60"/>
<keyword evidence="4" id="KW-1185">Reference proteome</keyword>
<name>R7TP60_CAPTE</name>
<dbReference type="EnsemblMetazoa" id="CapteT204336">
    <property type="protein sequence ID" value="CapteP204336"/>
    <property type="gene ID" value="CapteG204336"/>
</dbReference>
<reference evidence="3" key="3">
    <citation type="submission" date="2015-06" db="UniProtKB">
        <authorList>
            <consortium name="EnsemblMetazoa"/>
        </authorList>
    </citation>
    <scope>IDENTIFICATION</scope>
</reference>
<dbReference type="OMA" id="ITVERYE"/>
<gene>
    <name evidence="1" type="ORF">CAPTEDRAFT_114262</name>
    <name evidence="2" type="ORF">CAPTEDRAFT_204336</name>
</gene>
<dbReference type="PANTHER" id="PTHR33198">
    <property type="entry name" value="ANK_REP_REGION DOMAIN-CONTAINING PROTEIN-RELATED"/>
    <property type="match status" value="1"/>
</dbReference>
<sequence>MDFKPPPQMSLAGNVSDNWRIWRQQFEIFMTASEALNKSHRVRIAMLLHCIGPDCVNNFDFGETGSTKYDVILAKFKTQFSGLKRSVFSRYEFWKYTKPADTPFAQYLNTLQNLARPCSFMETDEMIRDKIVFPA</sequence>
<reference evidence="2 4" key="2">
    <citation type="journal article" date="2013" name="Nature">
        <title>Insights into bilaterian evolution from three spiralian genomes.</title>
        <authorList>
            <person name="Simakov O."/>
            <person name="Marletaz F."/>
            <person name="Cho S.J."/>
            <person name="Edsinger-Gonzales E."/>
            <person name="Havlak P."/>
            <person name="Hellsten U."/>
            <person name="Kuo D.H."/>
            <person name="Larsson T."/>
            <person name="Lv J."/>
            <person name="Arendt D."/>
            <person name="Savage R."/>
            <person name="Osoegawa K."/>
            <person name="de Jong P."/>
            <person name="Grimwood J."/>
            <person name="Chapman J.A."/>
            <person name="Shapiro H."/>
            <person name="Aerts A."/>
            <person name="Otillar R.P."/>
            <person name="Terry A.Y."/>
            <person name="Boore J.L."/>
            <person name="Grigoriev I.V."/>
            <person name="Lindberg D.R."/>
            <person name="Seaver E.C."/>
            <person name="Weisblat D.A."/>
            <person name="Putnam N.H."/>
            <person name="Rokhsar D.S."/>
        </authorList>
    </citation>
    <scope>NUCLEOTIDE SEQUENCE</scope>
    <source>
        <strain evidence="2 4">I ESC-2004</strain>
    </source>
</reference>
<dbReference type="HOGENOM" id="CLU_035540_5_0_1"/>
<evidence type="ECO:0000313" key="1">
    <source>
        <dbReference type="EMBL" id="ELT87909.1"/>
    </source>
</evidence>
<dbReference type="EMBL" id="KB312089">
    <property type="protein sequence ID" value="ELT87909.1"/>
    <property type="molecule type" value="Genomic_DNA"/>
</dbReference>
<evidence type="ECO:0000313" key="4">
    <source>
        <dbReference type="Proteomes" id="UP000014760"/>
    </source>
</evidence>
<evidence type="ECO:0000313" key="2">
    <source>
        <dbReference type="EMBL" id="ELT92820.1"/>
    </source>
</evidence>